<accession>A0ABY2SKM5</accession>
<dbReference type="Gene3D" id="2.160.20.10">
    <property type="entry name" value="Single-stranded right-handed beta-helix, Pectin lyase-like"/>
    <property type="match status" value="1"/>
</dbReference>
<feature type="region of interest" description="Disordered" evidence="1">
    <location>
        <begin position="1940"/>
        <end position="1961"/>
    </location>
</feature>
<dbReference type="SUPFAM" id="SSF51126">
    <property type="entry name" value="Pectin lyase-like"/>
    <property type="match status" value="1"/>
</dbReference>
<dbReference type="InterPro" id="IPR025157">
    <property type="entry name" value="Hemagglutinin_rpt"/>
</dbReference>
<dbReference type="Proteomes" id="UP000305202">
    <property type="component" value="Unassembled WGS sequence"/>
</dbReference>
<dbReference type="InterPro" id="IPR008619">
    <property type="entry name" value="Filamentous_hemagglutn_rpt"/>
</dbReference>
<dbReference type="NCBIfam" id="TIGR01731">
    <property type="entry name" value="fil_hemag_20aa"/>
    <property type="match status" value="18"/>
</dbReference>
<dbReference type="Pfam" id="PF13018">
    <property type="entry name" value="ESPR"/>
    <property type="match status" value="1"/>
</dbReference>
<dbReference type="InterPro" id="IPR008638">
    <property type="entry name" value="FhaB/CdiA-like_TPS"/>
</dbReference>
<feature type="non-terminal residue" evidence="3">
    <location>
        <position position="2576"/>
    </location>
</feature>
<evidence type="ECO:0000313" key="3">
    <source>
        <dbReference type="EMBL" id="TKI03891.1"/>
    </source>
</evidence>
<feature type="compositionally biased region" description="Basic and acidic residues" evidence="1">
    <location>
        <begin position="1879"/>
        <end position="1891"/>
    </location>
</feature>
<dbReference type="InterPro" id="IPR024973">
    <property type="entry name" value="ESPR"/>
</dbReference>
<feature type="compositionally biased region" description="Basic and acidic residues" evidence="1">
    <location>
        <begin position="2530"/>
        <end position="2545"/>
    </location>
</feature>
<feature type="domain" description="Filamentous haemagglutinin FhaB/tRNA nuclease CdiA-like TPS" evidence="2">
    <location>
        <begin position="85"/>
        <end position="207"/>
    </location>
</feature>
<dbReference type="Pfam" id="PF05860">
    <property type="entry name" value="TPS"/>
    <property type="match status" value="1"/>
</dbReference>
<reference evidence="3 4" key="1">
    <citation type="submission" date="2019-04" db="EMBL/GenBank/DDBJ databases">
        <authorList>
            <person name="Li M."/>
            <person name="Gao C."/>
        </authorList>
    </citation>
    <scope>NUCLEOTIDE SEQUENCE [LARGE SCALE GENOMIC DNA]</scope>
    <source>
        <strain evidence="3 4">BGMRC 2031</strain>
    </source>
</reference>
<keyword evidence="4" id="KW-1185">Reference proteome</keyword>
<feature type="region of interest" description="Disordered" evidence="1">
    <location>
        <begin position="1875"/>
        <end position="1894"/>
    </location>
</feature>
<dbReference type="InterPro" id="IPR010069">
    <property type="entry name" value="CdiA_FHA1_rpt"/>
</dbReference>
<protein>
    <submittedName>
        <fullName evidence="3">Filamentous hemagglutinin N-terminal domain-containing protein</fullName>
    </submittedName>
</protein>
<proteinExistence type="predicted"/>
<dbReference type="InterPro" id="IPR011050">
    <property type="entry name" value="Pectin_lyase_fold/virulence"/>
</dbReference>
<dbReference type="SMART" id="SM00912">
    <property type="entry name" value="Haemagg_act"/>
    <property type="match status" value="1"/>
</dbReference>
<feature type="region of interest" description="Disordered" evidence="1">
    <location>
        <begin position="2530"/>
        <end position="2551"/>
    </location>
</feature>
<name>A0ABY2SKM5_9HYPH</name>
<dbReference type="InterPro" id="IPR012334">
    <property type="entry name" value="Pectin_lyas_fold"/>
</dbReference>
<gene>
    <name evidence="3" type="ORF">FCN80_19860</name>
</gene>
<dbReference type="Pfam" id="PF13332">
    <property type="entry name" value="Fil_haemagg_2"/>
    <property type="match status" value="4"/>
</dbReference>
<dbReference type="NCBIfam" id="TIGR01901">
    <property type="entry name" value="adhes_NPXG"/>
    <property type="match status" value="1"/>
</dbReference>
<organism evidence="3 4">
    <name type="scientific">Martelella alba</name>
    <dbReference type="NCBI Taxonomy" id="2590451"/>
    <lineage>
        <taxon>Bacteria</taxon>
        <taxon>Pseudomonadati</taxon>
        <taxon>Pseudomonadota</taxon>
        <taxon>Alphaproteobacteria</taxon>
        <taxon>Hyphomicrobiales</taxon>
        <taxon>Aurantimonadaceae</taxon>
        <taxon>Martelella</taxon>
    </lineage>
</organism>
<comment type="caution">
    <text evidence="3">The sequence shown here is derived from an EMBL/GenBank/DDBJ whole genome shotgun (WGS) entry which is preliminary data.</text>
</comment>
<evidence type="ECO:0000259" key="2">
    <source>
        <dbReference type="SMART" id="SM00912"/>
    </source>
</evidence>
<sequence>MNKHCYRLIFSRARGELRVVSELARRCHTASGRNRGGGTSRLWVTIRPMAWFLGCAMIAGPVAAHGIVADGGAMPGQQAEVIATHNGLPQVNISAPNQAGVSHNAYQQFDIGSRGAILNNSALMTSTQLAGMIQGNPNLHPDAAPARVILNEINSNNPSQLRGFLEVAGSSAHVIIANPAGIVCNGCGTINAGQMTLSTGKPRLNADGSLAGYQVERGVVRVEGSGLNNNGRGDTPYVDILARAVEINAGIWANEKLSIVAGVNHISADGQTITPQNAGDDTPEVAIDMGQMGGMYSGSIRMIGTEAGVGVRNQGGYIHVGKTLTVSSAGRLSWQVHEPEAVTKAGGNITLAARNGIEHGGKLHSGGAISIHSCEGAIKQSSTLVASGDIHLNATGQVDISQSTLSAVHTLVTSKKGGVALRQAKIDSGQLTIHTKDKVDARQSQVWAGRWEIHADSLFNQHAVWSQVNDGECRFALTGVLDNTGGIIEARQQDITAGALMNQRGSVLGIGGAAQHWRISGKVDNDGGKLSANGDLWVDAGSLNNRSGILTSRSSLYVNANADVHNAEGKLRAGKQLVINAGGVIDNQSGLLYGEQLQLSSVHLGNAQGQITSQGDLNMQSTGMLENSKGRIFSGSTQTLQAQSIANRRGEMKSLGAWTAVSDLFDNREGSVQSQRDMTLTSAGLDNDQGLFQSNANQRLHVAQTINNAAGKIMAKGRLDASGAAQESSTGEINNVGGQWLAGEALNIAGFSLDNTRNGLLRSNDALQIRLTGRLDNRQGKLQSGKTLTLDTRSLQNAGGTIASQHYLALSVSTLLDNNAGAIRGNNDMAITADRIVNAQGEFNGRGGLTLTTGELHNNQGRLIGQRDSVYRIKAINNQNGMIKSGESLTINAHSLDNQGGTLEGGRALALTLPHDYTHRADSTLMSNGAVSLSVAGVLTNLTEWELPASLAITSAQLINQGQIVSKILQLTTGQLLNQGRIDADSMLLHIDTLDNPATITGDDIEAHGRNIDNHGRDAVIAASRSLRLQSGERLTNRDGALLNSGGDLNLDSKGLIENNASVIEAAGEVKVAAGRLHNLREGLLIERAAEKNEYKWRRYNYYWRSYGSGINYDKNTMTPTVQRLSFRDDAEARHNRYGTLLNIDATGKRAQVRVKTARGPLVDLWVNYLALKPNADGSHDMTFYETRGHRQDNAPTPYHNTVWREYNRGRIEQWTPEKHIDIAQAPWVDDYSNFRERTVTGTVARDILVSEGTGPRIQAGGNMTMRVTGHLLNDAGTITANDNLDINGGGRVENKSYSINERRQEYIVDHYDKDTVHWYPTFNRDESTELAIIKGNIESSGKTAITGLSIRNNTVNQAQISSTEAALHALDAERAEWERNPLAFGIEGIGQKDDDSQRATGRFSNHSPDYPFLPAELPLTQKQHLSRVATTIPDNGLFRQHTASDSPFLVVTDPRFTSRSQFISSDYLLSRVGFSPAQTLKRLGDGFYEQRLVREQWLKLTGRSSARGENALAAYQQLMNNGVRVAADFHLVPGVALTPEQIAALTQDIVWLVSETVETVNGPQTVWVPKVYLSHARLRLTGDGAVIAGGELHLSAESINNAGTLCADQALTLDAKHVLHQGGDIKADAIDIQAESLTLSTNLQDALRQAAMSARDINLSGTDIRLRGAKIDAMNTLGLNATNNLEITTAKSSHTASLDVLAGAMGDRSAGRRTLFAAGRSSLNEGDIHAGGRLATIQGEWQQALGSQLSAGGRLNIKAGQDIKVQGSQAQAGAQLNIQAGGDVKLLTQTTTNTTQLTANSRTSLVSNRREEERLLPSMLSGAQDVFLAAGKTLLAEGAQVDSTRGRLTLSAENILLREARQQVIDEDNEQIRLNNTESRRDMSTSRDEAMGSTFSGRGGVAVIARKGNIAMTGSTLHSEQGAIALQSAQDVKLNSATERQSQFSETHSNKTGVASKSASHTIKDDKVTHEIGSLLSGRSISVTAGNDLVLTGSAIAADQTVDLQAGRDVVIAAATETESHYLLEEHKKSGLSGSGGIGFSVGSQSTRHQVDENGVTHSQSVSTVGSSQGSVNIQAGNQLHIDGADLVAGKDLNLTGDSVRIDAGYDKWTREETFETKQSGLTLALSGTVGSAVNAAVTTAQRARKESDSRLSALQNTKAALSGIQAVQAYHYDNALTEAADAKNAAAGLKAGDQGAESGATNTVGVTLSYGSQSSKSETRSQSTQARSGILTAGQNLSITATGKNHARHSGDIIITGNQLKAGNDLSLNASRDINLLSAHSTEQTEGKNSSKGGSIGVGIGVGSGGAGLSVSASVNKGKGYHKGHSLTHTDTTLDAGNRLTLTSGRDTTLKGAQASGDRITADIGRHLTLQSERNSDHYEAKQQNMSAGGSFTFGTMSGSASVNVSRDTIKSDYNSVAEQTGFFARGSGYDIKVEGHTQLDGAVIASQAGVAKNTLDTGTLGWSDIHNQADYQVKHQSAGFNSGGPVGGNILSNLSALPISGVNKSDHAHGTTKAAVSAGKLMIRDKNQQRQDVAELSRDTDHANGSINPIFDQEQAHRRLQQAQLIIDLGAQA</sequence>
<evidence type="ECO:0000256" key="1">
    <source>
        <dbReference type="SAM" id="MobiDB-lite"/>
    </source>
</evidence>
<dbReference type="EMBL" id="SZPQ01000036">
    <property type="protein sequence ID" value="TKI03891.1"/>
    <property type="molecule type" value="Genomic_DNA"/>
</dbReference>
<dbReference type="Pfam" id="PF05594">
    <property type="entry name" value="Fil_haemagg"/>
    <property type="match status" value="10"/>
</dbReference>
<evidence type="ECO:0000313" key="4">
    <source>
        <dbReference type="Proteomes" id="UP000305202"/>
    </source>
</evidence>